<proteinExistence type="predicted"/>
<comment type="caution">
    <text evidence="2">The sequence shown here is derived from an EMBL/GenBank/DDBJ whole genome shotgun (WGS) entry which is preliminary data.</text>
</comment>
<dbReference type="AlphaFoldDB" id="A0A8S1NK62"/>
<name>A0A8S1NK62_PARPR</name>
<organism evidence="2 3">
    <name type="scientific">Paramecium primaurelia</name>
    <dbReference type="NCBI Taxonomy" id="5886"/>
    <lineage>
        <taxon>Eukaryota</taxon>
        <taxon>Sar</taxon>
        <taxon>Alveolata</taxon>
        <taxon>Ciliophora</taxon>
        <taxon>Intramacronucleata</taxon>
        <taxon>Oligohymenophorea</taxon>
        <taxon>Peniculida</taxon>
        <taxon>Parameciidae</taxon>
        <taxon>Paramecium</taxon>
    </lineage>
</organism>
<reference evidence="2" key="1">
    <citation type="submission" date="2021-01" db="EMBL/GenBank/DDBJ databases">
        <authorList>
            <consortium name="Genoscope - CEA"/>
            <person name="William W."/>
        </authorList>
    </citation>
    <scope>NUCLEOTIDE SEQUENCE</scope>
</reference>
<evidence type="ECO:0000313" key="2">
    <source>
        <dbReference type="EMBL" id="CAD8089833.1"/>
    </source>
</evidence>
<dbReference type="OMA" id="CILFMIK"/>
<keyword evidence="3" id="KW-1185">Reference proteome</keyword>
<keyword evidence="1" id="KW-0175">Coiled coil</keyword>
<gene>
    <name evidence="2" type="ORF">PPRIM_AZ9-3.1.T0840148</name>
</gene>
<evidence type="ECO:0000256" key="1">
    <source>
        <dbReference type="SAM" id="Coils"/>
    </source>
</evidence>
<evidence type="ECO:0000313" key="3">
    <source>
        <dbReference type="Proteomes" id="UP000688137"/>
    </source>
</evidence>
<dbReference type="Proteomes" id="UP000688137">
    <property type="component" value="Unassembled WGS sequence"/>
</dbReference>
<dbReference type="EMBL" id="CAJJDM010000087">
    <property type="protein sequence ID" value="CAD8089833.1"/>
    <property type="molecule type" value="Genomic_DNA"/>
</dbReference>
<protein>
    <submittedName>
        <fullName evidence="2">Uncharacterized protein</fullName>
    </submittedName>
</protein>
<feature type="coiled-coil region" evidence="1">
    <location>
        <begin position="96"/>
        <end position="147"/>
    </location>
</feature>
<accession>A0A8S1NK62</accession>
<sequence length="242" mass="28970">MKFSRSTSTHLTNLSFRSNNLSTVQTPQSNSRLSEVNNKIDDLLKKSSTQIEKQEFKFSSQERKINQSQNCSLVIEQIQKEKKQLLTILLQKDSIIRDQQNKITQLDLQNKNLMKQLQQFTNLQPQMEQLEQQCQQIIKQNEQLKYEKNQIQISLNYLKCQNIQVISHELKNSLQQLHQQIKKYYICSYKEDYYNLEQSRMTLRMSDLDFYTILRECLDCILFMIKNTDHSIEQYLNRNTKI</sequence>